<comment type="caution">
    <text evidence="2">The sequence shown here is derived from an EMBL/GenBank/DDBJ whole genome shotgun (WGS) entry which is preliminary data.</text>
</comment>
<evidence type="ECO:0000313" key="2">
    <source>
        <dbReference type="EMBL" id="CAG8634511.1"/>
    </source>
</evidence>
<evidence type="ECO:0000256" key="1">
    <source>
        <dbReference type="SAM" id="MobiDB-lite"/>
    </source>
</evidence>
<protein>
    <submittedName>
        <fullName evidence="2">8160_t:CDS:1</fullName>
    </submittedName>
</protein>
<feature type="compositionally biased region" description="Polar residues" evidence="1">
    <location>
        <begin position="29"/>
        <end position="44"/>
    </location>
</feature>
<feature type="compositionally biased region" description="Low complexity" evidence="1">
    <location>
        <begin position="10"/>
        <end position="25"/>
    </location>
</feature>
<evidence type="ECO:0000313" key="3">
    <source>
        <dbReference type="Proteomes" id="UP000789508"/>
    </source>
</evidence>
<name>A0A9N9DC64_9GLOM</name>
<feature type="region of interest" description="Disordered" evidence="1">
    <location>
        <begin position="91"/>
        <end position="124"/>
    </location>
</feature>
<feature type="non-terminal residue" evidence="2">
    <location>
        <position position="362"/>
    </location>
</feature>
<keyword evidence="3" id="KW-1185">Reference proteome</keyword>
<feature type="compositionally biased region" description="Polar residues" evidence="1">
    <location>
        <begin position="92"/>
        <end position="101"/>
    </location>
</feature>
<feature type="region of interest" description="Disordered" evidence="1">
    <location>
        <begin position="1"/>
        <end position="44"/>
    </location>
</feature>
<feature type="region of interest" description="Disordered" evidence="1">
    <location>
        <begin position="273"/>
        <end position="292"/>
    </location>
</feature>
<dbReference type="AlphaFoldDB" id="A0A9N9DC64"/>
<gene>
    <name evidence="2" type="ORF">ALEPTO_LOCUS9489</name>
</gene>
<accession>A0A9N9DC64</accession>
<reference evidence="2" key="1">
    <citation type="submission" date="2021-06" db="EMBL/GenBank/DDBJ databases">
        <authorList>
            <person name="Kallberg Y."/>
            <person name="Tangrot J."/>
            <person name="Rosling A."/>
        </authorList>
    </citation>
    <scope>NUCLEOTIDE SEQUENCE</scope>
    <source>
        <strain evidence="2">FL130A</strain>
    </source>
</reference>
<feature type="compositionally biased region" description="Basic residues" evidence="1">
    <location>
        <begin position="273"/>
        <end position="286"/>
    </location>
</feature>
<proteinExistence type="predicted"/>
<dbReference type="EMBL" id="CAJVPS010007403">
    <property type="protein sequence ID" value="CAG8634511.1"/>
    <property type="molecule type" value="Genomic_DNA"/>
</dbReference>
<dbReference type="Proteomes" id="UP000789508">
    <property type="component" value="Unassembled WGS sequence"/>
</dbReference>
<dbReference type="OrthoDB" id="10550086at2759"/>
<sequence>MGRKKHKNKSNSSSNTNISKSNVNKEIAITQTQDDTQKLNSSFSVATMEEINVIPESKEKSDSENKSNLENICETASDITRNVTVIDKDLDGSQSDQISNKDTIDVPTSDYNDERNSIYVPTSDYNNEMDSISMPADDEISRLDFYRKKENLSNLSSTANQIDGFIKNNFIENDSTTPPPNISNNKIYNDIPVHVKFATNGMSVHRESSYEFDDSVLNQLEHDDFDEGLRSLPCFDAYLPFTEYISKKNEKKSFNTKTNMNNRVKADMPGKIDKKHKNAQKNKTDKRKQNVTYKSSTFITTTSTAQSTKTSKFPIELEAISPNLLATRPFLLYNVAYYFDNLVERISVNMERYIDRSIGLPI</sequence>
<organism evidence="2 3">
    <name type="scientific">Ambispora leptoticha</name>
    <dbReference type="NCBI Taxonomy" id="144679"/>
    <lineage>
        <taxon>Eukaryota</taxon>
        <taxon>Fungi</taxon>
        <taxon>Fungi incertae sedis</taxon>
        <taxon>Mucoromycota</taxon>
        <taxon>Glomeromycotina</taxon>
        <taxon>Glomeromycetes</taxon>
        <taxon>Archaeosporales</taxon>
        <taxon>Ambisporaceae</taxon>
        <taxon>Ambispora</taxon>
    </lineage>
</organism>